<keyword evidence="1" id="KW-0472">Membrane</keyword>
<organism evidence="2 3">
    <name type="scientific">Daedalea quercina L-15889</name>
    <dbReference type="NCBI Taxonomy" id="1314783"/>
    <lineage>
        <taxon>Eukaryota</taxon>
        <taxon>Fungi</taxon>
        <taxon>Dikarya</taxon>
        <taxon>Basidiomycota</taxon>
        <taxon>Agaricomycotina</taxon>
        <taxon>Agaricomycetes</taxon>
        <taxon>Polyporales</taxon>
        <taxon>Fomitopsis</taxon>
    </lineage>
</organism>
<gene>
    <name evidence="2" type="ORF">DAEQUDRAFT_734029</name>
</gene>
<keyword evidence="1" id="KW-0812">Transmembrane</keyword>
<feature type="transmembrane region" description="Helical" evidence="1">
    <location>
        <begin position="84"/>
        <end position="103"/>
    </location>
</feature>
<proteinExistence type="predicted"/>
<accession>A0A165KKX2</accession>
<dbReference type="OrthoDB" id="2804471at2759"/>
<protein>
    <submittedName>
        <fullName evidence="2">Uncharacterized protein</fullName>
    </submittedName>
</protein>
<dbReference type="AlphaFoldDB" id="A0A165KKX2"/>
<keyword evidence="3" id="KW-1185">Reference proteome</keyword>
<dbReference type="EMBL" id="KV429205">
    <property type="protein sequence ID" value="KZT63271.1"/>
    <property type="molecule type" value="Genomic_DNA"/>
</dbReference>
<evidence type="ECO:0000256" key="1">
    <source>
        <dbReference type="SAM" id="Phobius"/>
    </source>
</evidence>
<feature type="transmembrane region" description="Helical" evidence="1">
    <location>
        <begin position="6"/>
        <end position="28"/>
    </location>
</feature>
<feature type="transmembrane region" description="Helical" evidence="1">
    <location>
        <begin position="133"/>
        <end position="154"/>
    </location>
</feature>
<keyword evidence="1" id="KW-1133">Transmembrane helix</keyword>
<name>A0A165KKX2_9APHY</name>
<evidence type="ECO:0000313" key="3">
    <source>
        <dbReference type="Proteomes" id="UP000076727"/>
    </source>
</evidence>
<dbReference type="Proteomes" id="UP000076727">
    <property type="component" value="Unassembled WGS sequence"/>
</dbReference>
<evidence type="ECO:0000313" key="2">
    <source>
        <dbReference type="EMBL" id="KZT63271.1"/>
    </source>
</evidence>
<sequence length="185" mass="20108">MSLATGLYFLYHLFTSVYQYLNVAMFLITSCKRYTPAWSQAALIYSSCSGYITSVVQALSNSLFDVTNGGFTALRAYAIGGRSILLASVCIVSSLLTCAFNIYDTFAPHDIVAVPRPVGCVISPTKRVDVFRIMIIMGEAFALVCNVLLVAATWRHASIIKIANGAHVKTPVTSALLRDGTLYFV</sequence>
<reference evidence="2 3" key="1">
    <citation type="journal article" date="2016" name="Mol. Biol. Evol.">
        <title>Comparative Genomics of Early-Diverging Mushroom-Forming Fungi Provides Insights into the Origins of Lignocellulose Decay Capabilities.</title>
        <authorList>
            <person name="Nagy L.G."/>
            <person name="Riley R."/>
            <person name="Tritt A."/>
            <person name="Adam C."/>
            <person name="Daum C."/>
            <person name="Floudas D."/>
            <person name="Sun H."/>
            <person name="Yadav J.S."/>
            <person name="Pangilinan J."/>
            <person name="Larsson K.H."/>
            <person name="Matsuura K."/>
            <person name="Barry K."/>
            <person name="Labutti K."/>
            <person name="Kuo R."/>
            <person name="Ohm R.A."/>
            <person name="Bhattacharya S.S."/>
            <person name="Shirouzu T."/>
            <person name="Yoshinaga Y."/>
            <person name="Martin F.M."/>
            <person name="Grigoriev I.V."/>
            <person name="Hibbett D.S."/>
        </authorList>
    </citation>
    <scope>NUCLEOTIDE SEQUENCE [LARGE SCALE GENOMIC DNA]</scope>
    <source>
        <strain evidence="2 3">L-15889</strain>
    </source>
</reference>